<evidence type="ECO:0000259" key="3">
    <source>
        <dbReference type="Pfam" id="PF00294"/>
    </source>
</evidence>
<gene>
    <name evidence="4" type="ORF">HXX76_010381</name>
</gene>
<dbReference type="GO" id="GO:0005737">
    <property type="term" value="C:cytoplasm"/>
    <property type="evidence" value="ECO:0007669"/>
    <property type="project" value="TreeGrafter"/>
</dbReference>
<feature type="compositionally biased region" description="Low complexity" evidence="2">
    <location>
        <begin position="254"/>
        <end position="280"/>
    </location>
</feature>
<accession>A0A835SHM3</accession>
<comment type="caution">
    <text evidence="4">The sequence shown here is derived from an EMBL/GenBank/DDBJ whole genome shotgun (WGS) entry which is preliminary data.</text>
</comment>
<keyword evidence="5" id="KW-1185">Reference proteome</keyword>
<dbReference type="InterPro" id="IPR029056">
    <property type="entry name" value="Ribokinase-like"/>
</dbReference>
<name>A0A835SHM3_CHLIN</name>
<dbReference type="AlphaFoldDB" id="A0A835SHM3"/>
<evidence type="ECO:0000313" key="5">
    <source>
        <dbReference type="Proteomes" id="UP000650467"/>
    </source>
</evidence>
<dbReference type="GO" id="GO:0016798">
    <property type="term" value="F:hydrolase activity, acting on glycosyl bonds"/>
    <property type="evidence" value="ECO:0007669"/>
    <property type="project" value="TreeGrafter"/>
</dbReference>
<dbReference type="OrthoDB" id="198885at2759"/>
<evidence type="ECO:0000256" key="2">
    <source>
        <dbReference type="SAM" id="MobiDB-lite"/>
    </source>
</evidence>
<dbReference type="Gene3D" id="3.40.1190.20">
    <property type="match status" value="2"/>
</dbReference>
<dbReference type="PANTHER" id="PTHR42909:SF1">
    <property type="entry name" value="CARBOHYDRATE KINASE PFKB DOMAIN-CONTAINING PROTEIN"/>
    <property type="match status" value="1"/>
</dbReference>
<feature type="domain" description="Carbohydrate kinase PfkB" evidence="3">
    <location>
        <begin position="47"/>
        <end position="242"/>
    </location>
</feature>
<reference evidence="4" key="1">
    <citation type="journal article" date="2020" name="bioRxiv">
        <title>Comparative genomics of Chlamydomonas.</title>
        <authorList>
            <person name="Craig R.J."/>
            <person name="Hasan A.R."/>
            <person name="Ness R.W."/>
            <person name="Keightley P.D."/>
        </authorList>
    </citation>
    <scope>NUCLEOTIDE SEQUENCE</scope>
    <source>
        <strain evidence="4">SAG 7.73</strain>
    </source>
</reference>
<evidence type="ECO:0000256" key="1">
    <source>
        <dbReference type="ARBA" id="ARBA00022723"/>
    </source>
</evidence>
<dbReference type="SUPFAM" id="SSF53613">
    <property type="entry name" value="Ribokinase-like"/>
    <property type="match status" value="1"/>
</dbReference>
<dbReference type="Proteomes" id="UP000650467">
    <property type="component" value="Unassembled WGS sequence"/>
</dbReference>
<proteinExistence type="predicted"/>
<organism evidence="4 5">
    <name type="scientific">Chlamydomonas incerta</name>
    <dbReference type="NCBI Taxonomy" id="51695"/>
    <lineage>
        <taxon>Eukaryota</taxon>
        <taxon>Viridiplantae</taxon>
        <taxon>Chlorophyta</taxon>
        <taxon>core chlorophytes</taxon>
        <taxon>Chlorophyceae</taxon>
        <taxon>CS clade</taxon>
        <taxon>Chlamydomonadales</taxon>
        <taxon>Chlamydomonadaceae</taxon>
        <taxon>Chlamydomonas</taxon>
    </lineage>
</organism>
<feature type="compositionally biased region" description="Gly residues" evidence="2">
    <location>
        <begin position="281"/>
        <end position="292"/>
    </location>
</feature>
<dbReference type="GO" id="GO:0004730">
    <property type="term" value="F:pseudouridylate synthase activity"/>
    <property type="evidence" value="ECO:0007669"/>
    <property type="project" value="TreeGrafter"/>
</dbReference>
<dbReference type="Pfam" id="PF00294">
    <property type="entry name" value="PfkB"/>
    <property type="match status" value="2"/>
</dbReference>
<keyword evidence="1" id="KW-0479">Metal-binding</keyword>
<feature type="region of interest" description="Disordered" evidence="2">
    <location>
        <begin position="254"/>
        <end position="292"/>
    </location>
</feature>
<dbReference type="PANTHER" id="PTHR42909">
    <property type="entry name" value="ZGC:136858"/>
    <property type="match status" value="1"/>
</dbReference>
<protein>
    <recommendedName>
        <fullName evidence="3">Carbohydrate kinase PfkB domain-containing protein</fullName>
    </recommendedName>
</protein>
<evidence type="ECO:0000313" key="4">
    <source>
        <dbReference type="EMBL" id="KAG2422599.1"/>
    </source>
</evidence>
<dbReference type="GO" id="GO:0046872">
    <property type="term" value="F:metal ion binding"/>
    <property type="evidence" value="ECO:0007669"/>
    <property type="project" value="UniProtKB-KW"/>
</dbReference>
<dbReference type="InterPro" id="IPR011611">
    <property type="entry name" value="PfkB_dom"/>
</dbReference>
<dbReference type="EMBL" id="JAEHOC010000099">
    <property type="protein sequence ID" value="KAG2422599.1"/>
    <property type="molecule type" value="Genomic_DNA"/>
</dbReference>
<sequence length="557" mass="55190">MAGAEQRLAVLLAHLAPAQQQANVAAPGSRAHGDSALVVSNNGGPLVIVGGICLDIQAKPTQVEVNRGTSVPGTVRQVPGGVGRNMAEALSRLLPPAAPAPVFISLVGDDTAGAYLTASLRRLRLDLTHLLTCPGAPTPCVSAVMDRGGEVAACVADVVAVEEHLTPQRLADSAQQIKQACLLLAEANLSAAALEYVCRTAAAARVPVFIEPVSVPKAARLAGALPYATFVSPNAGELMSMADEVRRRAGLPLLPRPQLADDSPAPGSSSGSSSDAASGSGAEGGRAEGGGGVAGREPVVELLRQLAAFAEVVLLQGTLCVVLTLGSLGAALITLASTEDAAGSGSSGGGSRSTALEPVEACSSSRSCSSGAVSAHPCSGAEPHASAAAVLTASALQGRCRLRAPHAQSEPSSLRRSLTTGAVAGAASAAAATAAAAAAAAARAPYRLEVLHLRALPAEVVSCNGAGDTLVAGMVAALLQRHSPQQALAFGMAAAKRAVQSVSNVPELSAADWGPMRADADAVATTARRYCFPAVLGAGGQAAPAPAPAPAPAAQSA</sequence>
<feature type="domain" description="Carbohydrate kinase PfkB" evidence="3">
    <location>
        <begin position="449"/>
        <end position="502"/>
    </location>
</feature>